<keyword evidence="7" id="KW-0560">Oxidoreductase</keyword>
<keyword evidence="4" id="KW-0597">Phosphoprotein</keyword>
<dbReference type="PRINTS" id="PR00081">
    <property type="entry name" value="GDHRDH"/>
</dbReference>
<evidence type="ECO:0000256" key="17">
    <source>
        <dbReference type="ARBA" id="ARBA00049108"/>
    </source>
</evidence>
<evidence type="ECO:0000256" key="12">
    <source>
        <dbReference type="ARBA" id="ARBA00038622"/>
    </source>
</evidence>
<evidence type="ECO:0000313" key="21">
    <source>
        <dbReference type="Proteomes" id="UP000694844"/>
    </source>
</evidence>
<dbReference type="Pfam" id="PF13561">
    <property type="entry name" value="adh_short_C2"/>
    <property type="match status" value="1"/>
</dbReference>
<comment type="catalytic activity">
    <reaction evidence="17">
        <text>(2E)-hexenoyl-CoA + NADPH + H(+) = hexanoyl-CoA + NADP(+)</text>
        <dbReference type="Rhea" id="RHEA:44956"/>
        <dbReference type="ChEBI" id="CHEBI:15378"/>
        <dbReference type="ChEBI" id="CHEBI:57783"/>
        <dbReference type="ChEBI" id="CHEBI:58349"/>
        <dbReference type="ChEBI" id="CHEBI:62077"/>
        <dbReference type="ChEBI" id="CHEBI:62620"/>
    </reaction>
    <physiologicalReaction direction="left-to-right" evidence="17">
        <dbReference type="Rhea" id="RHEA:44957"/>
    </physiologicalReaction>
</comment>
<dbReference type="GO" id="GO:0019166">
    <property type="term" value="F:trans-2-enoyl-CoA reductase (NADPH) activity"/>
    <property type="evidence" value="ECO:0007669"/>
    <property type="project" value="UniProtKB-EC"/>
</dbReference>
<keyword evidence="10" id="KW-0275">Fatty acid biosynthesis</keyword>
<dbReference type="EC" id="1.3.1.38" evidence="13"/>
<comment type="pathway">
    <text evidence="2">Lipid metabolism.</text>
</comment>
<evidence type="ECO:0000256" key="1">
    <source>
        <dbReference type="ARBA" id="ARBA00004275"/>
    </source>
</evidence>
<comment type="catalytic activity">
    <reaction evidence="19">
        <text>(2E)-decenoyl-CoA + NADPH + H(+) = decanoyl-CoA + NADP(+)</text>
        <dbReference type="Rhea" id="RHEA:44960"/>
        <dbReference type="ChEBI" id="CHEBI:15378"/>
        <dbReference type="ChEBI" id="CHEBI:57783"/>
        <dbReference type="ChEBI" id="CHEBI:58349"/>
        <dbReference type="ChEBI" id="CHEBI:61406"/>
        <dbReference type="ChEBI" id="CHEBI:61430"/>
    </reaction>
    <physiologicalReaction direction="left-to-right" evidence="19">
        <dbReference type="Rhea" id="RHEA:44961"/>
    </physiologicalReaction>
</comment>
<dbReference type="SUPFAM" id="SSF51735">
    <property type="entry name" value="NAD(P)-binding Rossmann-fold domains"/>
    <property type="match status" value="1"/>
</dbReference>
<sequence>IGIGKYTRSHDVKMASTIGKVSSVFRSGLFDGKVAIVTGGGTGIGLAITQELLYLGCKVIIASRNEKRLASAANNIRQQIPPDSPAEIADISCNIRKEDQVKQLISDTITRFGKIDFLVNNGGGQFPGPASSFSLKGWNAVIETNLTGTYLCCREVYNQWMCEHGGVIINIIADMWKGFPGMSHTGAARSGVDNLTKSMSLEWAQSGVRVNAVAPGTVYSSTAAANYSDKELFSRAIPSIPAKRLGTPAEISAAVCFLLSPAAAFISGETLKVDGAASLYAVNGWEIPDHKNLPAYDWETDEEESKPKPKL</sequence>
<organism evidence="21 22">
    <name type="scientific">Crassostrea virginica</name>
    <name type="common">Eastern oyster</name>
    <dbReference type="NCBI Taxonomy" id="6565"/>
    <lineage>
        <taxon>Eukaryota</taxon>
        <taxon>Metazoa</taxon>
        <taxon>Spiralia</taxon>
        <taxon>Lophotrochozoa</taxon>
        <taxon>Mollusca</taxon>
        <taxon>Bivalvia</taxon>
        <taxon>Autobranchia</taxon>
        <taxon>Pteriomorphia</taxon>
        <taxon>Ostreida</taxon>
        <taxon>Ostreoidea</taxon>
        <taxon>Ostreidae</taxon>
        <taxon>Crassostrea</taxon>
    </lineage>
</organism>
<dbReference type="AlphaFoldDB" id="A0A8B8E4H5"/>
<proteinExistence type="predicted"/>
<name>A0A8B8E4H5_CRAVI</name>
<evidence type="ECO:0000256" key="18">
    <source>
        <dbReference type="ARBA" id="ARBA00049251"/>
    </source>
</evidence>
<dbReference type="PANTHER" id="PTHR24317">
    <property type="entry name" value="PEROXISOMAL TRANS-2-ENOYL-COA REDUCTASE"/>
    <property type="match status" value="1"/>
</dbReference>
<evidence type="ECO:0000256" key="3">
    <source>
        <dbReference type="ARBA" id="ARBA00022516"/>
    </source>
</evidence>
<evidence type="ECO:0000256" key="6">
    <source>
        <dbReference type="ARBA" id="ARBA00022857"/>
    </source>
</evidence>
<evidence type="ECO:0000256" key="2">
    <source>
        <dbReference type="ARBA" id="ARBA00005189"/>
    </source>
</evidence>
<evidence type="ECO:0000256" key="7">
    <source>
        <dbReference type="ARBA" id="ARBA00023002"/>
    </source>
</evidence>
<comment type="subcellular location">
    <subcellularLocation>
        <location evidence="1">Peroxisome</location>
    </subcellularLocation>
</comment>
<dbReference type="Proteomes" id="UP000694844">
    <property type="component" value="Chromosome 1"/>
</dbReference>
<dbReference type="KEGG" id="cvn:111131135"/>
<evidence type="ECO:0000256" key="14">
    <source>
        <dbReference type="ARBA" id="ARBA00041063"/>
    </source>
</evidence>
<dbReference type="GO" id="GO:0006633">
    <property type="term" value="P:fatty acid biosynthetic process"/>
    <property type="evidence" value="ECO:0007669"/>
    <property type="project" value="UniProtKB-KW"/>
</dbReference>
<dbReference type="PANTHER" id="PTHR24317:SF7">
    <property type="entry name" value="PEROXISOMAL TRANS-2-ENOYL-COA REDUCTASE"/>
    <property type="match status" value="1"/>
</dbReference>
<keyword evidence="3" id="KW-0444">Lipid biosynthesis</keyword>
<evidence type="ECO:0000256" key="11">
    <source>
        <dbReference type="ARBA" id="ARBA00037124"/>
    </source>
</evidence>
<comment type="catalytic activity">
    <reaction evidence="15">
        <text>(2E)-dodecenoyl-CoA + NADPH + H(+) = dodecanoyl-CoA + NADP(+)</text>
        <dbReference type="Rhea" id="RHEA:44964"/>
        <dbReference type="ChEBI" id="CHEBI:15378"/>
        <dbReference type="ChEBI" id="CHEBI:57330"/>
        <dbReference type="ChEBI" id="CHEBI:57375"/>
        <dbReference type="ChEBI" id="CHEBI:57783"/>
        <dbReference type="ChEBI" id="CHEBI:58349"/>
    </reaction>
    <physiologicalReaction direction="left-to-right" evidence="15">
        <dbReference type="Rhea" id="RHEA:44965"/>
    </physiologicalReaction>
</comment>
<evidence type="ECO:0000256" key="10">
    <source>
        <dbReference type="ARBA" id="ARBA00023160"/>
    </source>
</evidence>
<keyword evidence="8" id="KW-0443">Lipid metabolism</keyword>
<gene>
    <name evidence="22" type="primary">LOC111131135</name>
</gene>
<comment type="catalytic activity">
    <reaction evidence="18">
        <text>a (2E)-enoyl-CoA + NADPH + H(+) = a 2,3-saturated acyl-CoA + NADP(+)</text>
        <dbReference type="Rhea" id="RHEA:33763"/>
        <dbReference type="ChEBI" id="CHEBI:15378"/>
        <dbReference type="ChEBI" id="CHEBI:57783"/>
        <dbReference type="ChEBI" id="CHEBI:58349"/>
        <dbReference type="ChEBI" id="CHEBI:58856"/>
        <dbReference type="ChEBI" id="CHEBI:65111"/>
        <dbReference type="EC" id="1.3.1.38"/>
    </reaction>
    <physiologicalReaction direction="left-to-right" evidence="18">
        <dbReference type="Rhea" id="RHEA:33764"/>
    </physiologicalReaction>
</comment>
<evidence type="ECO:0000256" key="20">
    <source>
        <dbReference type="ARBA" id="ARBA00049559"/>
    </source>
</evidence>
<keyword evidence="5" id="KW-0276">Fatty acid metabolism</keyword>
<dbReference type="FunFam" id="3.40.50.720:FF:000335">
    <property type="entry name" value="Peroxisomal trans-2-enoyl-CoA reductase"/>
    <property type="match status" value="1"/>
</dbReference>
<evidence type="ECO:0000313" key="22">
    <source>
        <dbReference type="RefSeq" id="XP_022334226.1"/>
    </source>
</evidence>
<dbReference type="Gene3D" id="3.40.50.720">
    <property type="entry name" value="NAD(P)-binding Rossmann-like Domain"/>
    <property type="match status" value="1"/>
</dbReference>
<protein>
    <recommendedName>
        <fullName evidence="14">Peroxisomal trans-2-enoyl-CoA reductase</fullName>
        <ecNumber evidence="13">1.3.1.38</ecNumber>
    </recommendedName>
</protein>
<comment type="catalytic activity">
    <reaction evidence="16">
        <text>(2E)-tetradecenoyl-CoA + NADPH + H(+) = tetradecanoyl-CoA + NADP(+)</text>
        <dbReference type="Rhea" id="RHEA:44968"/>
        <dbReference type="ChEBI" id="CHEBI:15378"/>
        <dbReference type="ChEBI" id="CHEBI:57385"/>
        <dbReference type="ChEBI" id="CHEBI:57783"/>
        <dbReference type="ChEBI" id="CHEBI:58349"/>
        <dbReference type="ChEBI" id="CHEBI:61405"/>
    </reaction>
    <physiologicalReaction direction="left-to-right" evidence="16">
        <dbReference type="Rhea" id="RHEA:44969"/>
    </physiologicalReaction>
</comment>
<reference evidence="22" key="2">
    <citation type="submission" date="2025-08" db="UniProtKB">
        <authorList>
            <consortium name="RefSeq"/>
        </authorList>
    </citation>
    <scope>IDENTIFICATION</scope>
    <source>
        <tissue evidence="22">Whole sample</tissue>
    </source>
</reference>
<dbReference type="GO" id="GO:0005777">
    <property type="term" value="C:peroxisome"/>
    <property type="evidence" value="ECO:0007669"/>
    <property type="project" value="UniProtKB-SubCell"/>
</dbReference>
<dbReference type="GeneID" id="111131135"/>
<reference evidence="21" key="1">
    <citation type="submission" date="2024-06" db="UniProtKB">
        <authorList>
            <consortium name="RefSeq"/>
        </authorList>
    </citation>
    <scope>NUCLEOTIDE SEQUENCE [LARGE SCALE GENOMIC DNA]</scope>
</reference>
<evidence type="ECO:0000256" key="13">
    <source>
        <dbReference type="ARBA" id="ARBA00038849"/>
    </source>
</evidence>
<dbReference type="InterPro" id="IPR002347">
    <property type="entry name" value="SDR_fam"/>
</dbReference>
<keyword evidence="6" id="KW-0521">NADP</keyword>
<dbReference type="GO" id="GO:0033306">
    <property type="term" value="P:phytol metabolic process"/>
    <property type="evidence" value="ECO:0007669"/>
    <property type="project" value="TreeGrafter"/>
</dbReference>
<dbReference type="InterPro" id="IPR036291">
    <property type="entry name" value="NAD(P)-bd_dom_sf"/>
</dbReference>
<evidence type="ECO:0000256" key="19">
    <source>
        <dbReference type="ARBA" id="ARBA00049386"/>
    </source>
</evidence>
<dbReference type="CDD" id="cd05369">
    <property type="entry name" value="TER_DECR_SDR_a"/>
    <property type="match status" value="1"/>
</dbReference>
<evidence type="ECO:0000256" key="8">
    <source>
        <dbReference type="ARBA" id="ARBA00023098"/>
    </source>
</evidence>
<evidence type="ECO:0000256" key="4">
    <source>
        <dbReference type="ARBA" id="ARBA00022553"/>
    </source>
</evidence>
<evidence type="ECO:0000256" key="15">
    <source>
        <dbReference type="ARBA" id="ARBA00047570"/>
    </source>
</evidence>
<evidence type="ECO:0000256" key="16">
    <source>
        <dbReference type="ARBA" id="ARBA00048686"/>
    </source>
</evidence>
<comment type="function">
    <text evidence="11">Participates in chain elongation of fatty acids. Catalyzes the reduction of trans-2-enoyl-CoAs of varying chain lengths from 6:1 to 16:1, having maximum activity with 10:1 CoA. Has no 2,4-dienoyl-CoA reductase activity.</text>
</comment>
<comment type="catalytic activity">
    <reaction evidence="20">
        <text>(2E)-octenoyl-CoA + NADPH + H(+) = octanoyl-CoA + NADP(+)</text>
        <dbReference type="Rhea" id="RHEA:44952"/>
        <dbReference type="ChEBI" id="CHEBI:15378"/>
        <dbReference type="ChEBI" id="CHEBI:57386"/>
        <dbReference type="ChEBI" id="CHEBI:57783"/>
        <dbReference type="ChEBI" id="CHEBI:58349"/>
        <dbReference type="ChEBI" id="CHEBI:62242"/>
    </reaction>
    <physiologicalReaction direction="left-to-right" evidence="20">
        <dbReference type="Rhea" id="RHEA:44953"/>
    </physiologicalReaction>
</comment>
<evidence type="ECO:0000256" key="5">
    <source>
        <dbReference type="ARBA" id="ARBA00022832"/>
    </source>
</evidence>
<dbReference type="InterPro" id="IPR052388">
    <property type="entry name" value="Peroxisomal_t2-enoyl-CoA_red"/>
</dbReference>
<comment type="subunit">
    <text evidence="12">Interacts with PEX5, probably required to target it into peroxisomes.</text>
</comment>
<dbReference type="RefSeq" id="XP_022334226.1">
    <property type="nucleotide sequence ID" value="XM_022478518.1"/>
</dbReference>
<feature type="non-terminal residue" evidence="22">
    <location>
        <position position="1"/>
    </location>
</feature>
<dbReference type="OrthoDB" id="417891at2759"/>
<keyword evidence="21" id="KW-1185">Reference proteome</keyword>
<accession>A0A8B8E4H5</accession>
<evidence type="ECO:0000256" key="9">
    <source>
        <dbReference type="ARBA" id="ARBA00023140"/>
    </source>
</evidence>
<keyword evidence="9" id="KW-0576">Peroxisome</keyword>